<reference evidence="1 2" key="1">
    <citation type="submission" date="2016-08" db="EMBL/GenBank/DDBJ databases">
        <authorList>
            <consortium name="Lentinula edodes genome sequencing consortium"/>
            <person name="Sakamoto Y."/>
            <person name="Nakade K."/>
            <person name="Sato S."/>
            <person name="Yoshida Y."/>
            <person name="Miyazaki K."/>
            <person name="Natsume S."/>
            <person name="Konno N."/>
        </authorList>
    </citation>
    <scope>NUCLEOTIDE SEQUENCE [LARGE SCALE GENOMIC DNA]</scope>
    <source>
        <strain evidence="1 2">NBRC 111202</strain>
    </source>
</reference>
<dbReference type="Proteomes" id="UP000188533">
    <property type="component" value="Unassembled WGS sequence"/>
</dbReference>
<gene>
    <name evidence="1" type="ORF">LENED_008863</name>
</gene>
<organism evidence="1 2">
    <name type="scientific">Lentinula edodes</name>
    <name type="common">Shiitake mushroom</name>
    <name type="synonym">Lentinus edodes</name>
    <dbReference type="NCBI Taxonomy" id="5353"/>
    <lineage>
        <taxon>Eukaryota</taxon>
        <taxon>Fungi</taxon>
        <taxon>Dikarya</taxon>
        <taxon>Basidiomycota</taxon>
        <taxon>Agaricomycotina</taxon>
        <taxon>Agaricomycetes</taxon>
        <taxon>Agaricomycetidae</taxon>
        <taxon>Agaricales</taxon>
        <taxon>Marasmiineae</taxon>
        <taxon>Omphalotaceae</taxon>
        <taxon>Lentinula</taxon>
    </lineage>
</organism>
<name>A0A1Q3EI59_LENED</name>
<evidence type="ECO:0000313" key="1">
    <source>
        <dbReference type="EMBL" id="GAW06908.1"/>
    </source>
</evidence>
<comment type="caution">
    <text evidence="1">The sequence shown here is derived from an EMBL/GenBank/DDBJ whole genome shotgun (WGS) entry which is preliminary data.</text>
</comment>
<protein>
    <submittedName>
        <fullName evidence="1">Alpha beta</fullName>
    </submittedName>
</protein>
<keyword evidence="2" id="KW-1185">Reference proteome</keyword>
<sequence>MLPPSEAEAQGLSFVLLEPGSNVSEAEYHDWYDNEHAPARLTIPTFLNAARFKAVDGQKPTYLTLYDISESSVADGPEYQALKDNGSERDKRLLATVQYLNRRAYSSIYNSTLTTASASDFPPKFIFVVGLDVKTEGEADFNKLYNEEHIPMISKIPGWLRSRRYILSNSAVRGSIDAEVTVCKYLVIHDFSESGYMDTSEMKTAASTPWVKEVLKSIVRREARHFTLLKEYKRPE</sequence>
<dbReference type="OrthoDB" id="2851338at2759"/>
<proteinExistence type="predicted"/>
<accession>A0A1Q3EI59</accession>
<dbReference type="STRING" id="5353.A0A1Q3EI59"/>
<dbReference type="InterPro" id="IPR011008">
    <property type="entry name" value="Dimeric_a/b-barrel"/>
</dbReference>
<reference evidence="1 2" key="2">
    <citation type="submission" date="2017-02" db="EMBL/GenBank/DDBJ databases">
        <title>A genome survey and senescence transcriptome analysis in Lentinula edodes.</title>
        <authorList>
            <person name="Sakamoto Y."/>
            <person name="Nakade K."/>
            <person name="Sato S."/>
            <person name="Yoshida Y."/>
            <person name="Miyazaki K."/>
            <person name="Natsume S."/>
            <person name="Konno N."/>
        </authorList>
    </citation>
    <scope>NUCLEOTIDE SEQUENCE [LARGE SCALE GENOMIC DNA]</scope>
    <source>
        <strain evidence="1 2">NBRC 111202</strain>
    </source>
</reference>
<dbReference type="EMBL" id="BDGU01000361">
    <property type="protein sequence ID" value="GAW06908.1"/>
    <property type="molecule type" value="Genomic_DNA"/>
</dbReference>
<dbReference type="AlphaFoldDB" id="A0A1Q3EI59"/>
<evidence type="ECO:0000313" key="2">
    <source>
        <dbReference type="Proteomes" id="UP000188533"/>
    </source>
</evidence>
<dbReference type="SUPFAM" id="SSF54909">
    <property type="entry name" value="Dimeric alpha+beta barrel"/>
    <property type="match status" value="1"/>
</dbReference>